<gene>
    <name evidence="1" type="ORF">A8926_7362</name>
</gene>
<evidence type="ECO:0000313" key="2">
    <source>
        <dbReference type="Proteomes" id="UP000233786"/>
    </source>
</evidence>
<evidence type="ECO:0000313" key="1">
    <source>
        <dbReference type="EMBL" id="PKW19201.1"/>
    </source>
</evidence>
<name>A0A2N3Y8L2_SACSN</name>
<sequence>MYEIDIECDGCHAATGLEWAADGDGAIRDSNVIFGINPTLDP</sequence>
<dbReference type="AlphaFoldDB" id="A0A2N3Y8L2"/>
<organism evidence="1 2">
    <name type="scientific">Saccharopolyspora spinosa</name>
    <dbReference type="NCBI Taxonomy" id="60894"/>
    <lineage>
        <taxon>Bacteria</taxon>
        <taxon>Bacillati</taxon>
        <taxon>Actinomycetota</taxon>
        <taxon>Actinomycetes</taxon>
        <taxon>Pseudonocardiales</taxon>
        <taxon>Pseudonocardiaceae</taxon>
        <taxon>Saccharopolyspora</taxon>
    </lineage>
</organism>
<protein>
    <submittedName>
        <fullName evidence="1">Uncharacterized protein</fullName>
    </submittedName>
</protein>
<reference evidence="1" key="1">
    <citation type="submission" date="2017-12" db="EMBL/GenBank/DDBJ databases">
        <title>Sequencing the genomes of 1000 Actinobacteria strains.</title>
        <authorList>
            <person name="Klenk H.-P."/>
        </authorList>
    </citation>
    <scope>NUCLEOTIDE SEQUENCE [LARGE SCALE GENOMIC DNA]</scope>
    <source>
        <strain evidence="1">DSM 44228</strain>
    </source>
</reference>
<dbReference type="EMBL" id="PJNB01000001">
    <property type="protein sequence ID" value="PKW19201.1"/>
    <property type="molecule type" value="Genomic_DNA"/>
</dbReference>
<accession>A0A2N3Y8L2</accession>
<dbReference type="Proteomes" id="UP000233786">
    <property type="component" value="Unassembled WGS sequence"/>
</dbReference>
<comment type="caution">
    <text evidence="1">The sequence shown here is derived from an EMBL/GenBank/DDBJ whole genome shotgun (WGS) entry which is preliminary data.</text>
</comment>
<keyword evidence="2" id="KW-1185">Reference proteome</keyword>
<proteinExistence type="predicted"/>